<organism evidence="1 2">
    <name type="scientific">Vibrio atlanticus</name>
    <dbReference type="NCBI Taxonomy" id="693153"/>
    <lineage>
        <taxon>Bacteria</taxon>
        <taxon>Pseudomonadati</taxon>
        <taxon>Pseudomonadota</taxon>
        <taxon>Gammaproteobacteria</taxon>
        <taxon>Vibrionales</taxon>
        <taxon>Vibrionaceae</taxon>
        <taxon>Vibrio</taxon>
    </lineage>
</organism>
<proteinExistence type="predicted"/>
<sequence length="175" mass="19810">MNIPIQYSSLFSTIYDEQQPVGNLGRGTHYSILRATTSVDELTRPTRKVKIHDFALVWDEDHDTRIIEVIEKLCIQNALSPVRFIGERKGGVTILVDKSLYADKENLRVFTILARSICDTFRDSWACEIGYFDAENAAVTNQAGMLINAAATKVDTYLENINNLWDLGIKPYTFS</sequence>
<dbReference type="RefSeq" id="WP_057623088.1">
    <property type="nucleotide sequence ID" value="NZ_JBGOOL010000127.1"/>
</dbReference>
<name>A0ABV4KUH3_9VIBR</name>
<evidence type="ECO:0000313" key="2">
    <source>
        <dbReference type="Proteomes" id="UP001569175"/>
    </source>
</evidence>
<reference evidence="1 2" key="1">
    <citation type="submission" date="2024-06" db="EMBL/GenBank/DDBJ databases">
        <authorList>
            <person name="Steensen K."/>
            <person name="Seneca J."/>
            <person name="Bartlau N."/>
            <person name="Yu A.X."/>
            <person name="Polz M.F."/>
        </authorList>
    </citation>
    <scope>NUCLEOTIDE SEQUENCE [LARGE SCALE GENOMIC DNA]</scope>
    <source>
        <strain evidence="1 2">1F9</strain>
    </source>
</reference>
<dbReference type="EMBL" id="JBGOOL010000127">
    <property type="protein sequence ID" value="MEZ8056055.1"/>
    <property type="molecule type" value="Genomic_DNA"/>
</dbReference>
<dbReference type="Proteomes" id="UP001569175">
    <property type="component" value="Unassembled WGS sequence"/>
</dbReference>
<comment type="caution">
    <text evidence="1">The sequence shown here is derived from an EMBL/GenBank/DDBJ whole genome shotgun (WGS) entry which is preliminary data.</text>
</comment>
<gene>
    <name evidence="1" type="ORF">ACED57_23470</name>
</gene>
<evidence type="ECO:0000313" key="1">
    <source>
        <dbReference type="EMBL" id="MEZ8056055.1"/>
    </source>
</evidence>
<protein>
    <submittedName>
        <fullName evidence="1">Uncharacterized protein</fullName>
    </submittedName>
</protein>
<keyword evidence="2" id="KW-1185">Reference proteome</keyword>
<accession>A0ABV4KUH3</accession>